<dbReference type="RefSeq" id="WP_410030753.1">
    <property type="nucleotide sequence ID" value="NZ_JBGMEI010000002.1"/>
</dbReference>
<reference evidence="4 5" key="1">
    <citation type="journal article" date="2025" name="Anaerobe">
        <title>Description of Anaerococcus kampingiae sp. nov., Anaerococcus groningensis sp. nov., Anaerococcus martiniensis sp. nov., and Anaerococcus cruorum sp. nov., isolated from human clinical specimens.</title>
        <authorList>
            <person name="Boiten K.E."/>
            <person name="Meijer J."/>
            <person name="van Wezel E.M."/>
            <person name="Veloo A.C.M."/>
        </authorList>
    </citation>
    <scope>NUCLEOTIDE SEQUENCE [LARGE SCALE GENOMIC DNA]</scope>
    <source>
        <strain evidence="4 5">ENR0831</strain>
    </source>
</reference>
<dbReference type="InterPro" id="IPR050624">
    <property type="entry name" value="HTH-type_Tx_Regulator"/>
</dbReference>
<dbReference type="Pfam" id="PF00440">
    <property type="entry name" value="TetR_N"/>
    <property type="match status" value="1"/>
</dbReference>
<accession>A0ABW9M704</accession>
<dbReference type="EMBL" id="JBGMEI010000002">
    <property type="protein sequence ID" value="MFO3665019.1"/>
    <property type="molecule type" value="Genomic_DNA"/>
</dbReference>
<dbReference type="SUPFAM" id="SSF46689">
    <property type="entry name" value="Homeodomain-like"/>
    <property type="match status" value="1"/>
</dbReference>
<evidence type="ECO:0000259" key="3">
    <source>
        <dbReference type="PROSITE" id="PS50977"/>
    </source>
</evidence>
<evidence type="ECO:0000313" key="5">
    <source>
        <dbReference type="Proteomes" id="UP001637996"/>
    </source>
</evidence>
<dbReference type="InterPro" id="IPR009057">
    <property type="entry name" value="Homeodomain-like_sf"/>
</dbReference>
<dbReference type="InterPro" id="IPR049443">
    <property type="entry name" value="TetR_YgfC-like_C"/>
</dbReference>
<proteinExistence type="predicted"/>
<evidence type="ECO:0000256" key="1">
    <source>
        <dbReference type="ARBA" id="ARBA00023125"/>
    </source>
</evidence>
<dbReference type="Pfam" id="PF21626">
    <property type="entry name" value="TetR-C_39"/>
    <property type="match status" value="1"/>
</dbReference>
<dbReference type="PANTHER" id="PTHR43479">
    <property type="entry name" value="ACREF/ENVCD OPERON REPRESSOR-RELATED"/>
    <property type="match status" value="1"/>
</dbReference>
<dbReference type="Gene3D" id="1.10.357.10">
    <property type="entry name" value="Tetracycline Repressor, domain 2"/>
    <property type="match status" value="1"/>
</dbReference>
<dbReference type="PROSITE" id="PS50977">
    <property type="entry name" value="HTH_TETR_2"/>
    <property type="match status" value="1"/>
</dbReference>
<keyword evidence="5" id="KW-1185">Reference proteome</keyword>
<comment type="caution">
    <text evidence="4">The sequence shown here is derived from an EMBL/GenBank/DDBJ whole genome shotgun (WGS) entry which is preliminary data.</text>
</comment>
<organism evidence="4 5">
    <name type="scientific">Anaerococcus martiniensis</name>
    <dbReference type="NCBI Taxonomy" id="3115615"/>
    <lineage>
        <taxon>Bacteria</taxon>
        <taxon>Bacillati</taxon>
        <taxon>Bacillota</taxon>
        <taxon>Tissierellia</taxon>
        <taxon>Tissierellales</taxon>
        <taxon>Peptoniphilaceae</taxon>
        <taxon>Anaerococcus</taxon>
    </lineage>
</organism>
<evidence type="ECO:0000313" key="4">
    <source>
        <dbReference type="EMBL" id="MFO3665019.1"/>
    </source>
</evidence>
<dbReference type="PANTHER" id="PTHR43479:SF11">
    <property type="entry name" value="ACREF_ENVCD OPERON REPRESSOR-RELATED"/>
    <property type="match status" value="1"/>
</dbReference>
<dbReference type="InterPro" id="IPR001647">
    <property type="entry name" value="HTH_TetR"/>
</dbReference>
<name>A0ABW9M704_9FIRM</name>
<gene>
    <name evidence="4" type="ORF">ACCQ41_01935</name>
</gene>
<feature type="domain" description="HTH tetR-type" evidence="3">
    <location>
        <begin position="11"/>
        <end position="71"/>
    </location>
</feature>
<dbReference type="Proteomes" id="UP001637996">
    <property type="component" value="Unassembled WGS sequence"/>
</dbReference>
<evidence type="ECO:0000256" key="2">
    <source>
        <dbReference type="PROSITE-ProRule" id="PRU00335"/>
    </source>
</evidence>
<sequence length="189" mass="22961">MPKDTFYNLDQEKKQKVTKVLLEEFSHKPFSKVNVKSIVEKIGIARGSFYQYFEDLEDSYFYILDKNTRDIHLLFMETLKNNKGDIYKSLNEFGEDIAEIIFDKDVYNLYKNRFLYWDENLNKSWECSHGDFKKTFERADSMGVDTEKIYFFRAVVHSLIERNFREEWDKLTFIEKYKIHIDWIKEGIF</sequence>
<feature type="DNA-binding region" description="H-T-H motif" evidence="2">
    <location>
        <begin position="34"/>
        <end position="53"/>
    </location>
</feature>
<keyword evidence="1 2" id="KW-0238">DNA-binding</keyword>
<protein>
    <submittedName>
        <fullName evidence="4">TetR family transcriptional regulator</fullName>
    </submittedName>
</protein>